<evidence type="ECO:0000313" key="2">
    <source>
        <dbReference type="EMBL" id="KAF3484554.1"/>
    </source>
</evidence>
<feature type="region of interest" description="Disordered" evidence="1">
    <location>
        <begin position="164"/>
        <end position="191"/>
    </location>
</feature>
<feature type="region of interest" description="Disordered" evidence="1">
    <location>
        <begin position="209"/>
        <end position="354"/>
    </location>
</feature>
<accession>A0A8S9MVQ9</accession>
<dbReference type="AlphaFoldDB" id="A0A8S9MVQ9"/>
<proteinExistence type="predicted"/>
<dbReference type="EMBL" id="QGKX02002183">
    <property type="protein sequence ID" value="KAF3484554.1"/>
    <property type="molecule type" value="Genomic_DNA"/>
</dbReference>
<feature type="compositionally biased region" description="Pro residues" evidence="1">
    <location>
        <begin position="295"/>
        <end position="308"/>
    </location>
</feature>
<evidence type="ECO:0000313" key="3">
    <source>
        <dbReference type="Proteomes" id="UP000712600"/>
    </source>
</evidence>
<organism evidence="2 3">
    <name type="scientific">Brassica cretica</name>
    <name type="common">Mustard</name>
    <dbReference type="NCBI Taxonomy" id="69181"/>
    <lineage>
        <taxon>Eukaryota</taxon>
        <taxon>Viridiplantae</taxon>
        <taxon>Streptophyta</taxon>
        <taxon>Embryophyta</taxon>
        <taxon>Tracheophyta</taxon>
        <taxon>Spermatophyta</taxon>
        <taxon>Magnoliopsida</taxon>
        <taxon>eudicotyledons</taxon>
        <taxon>Gunneridae</taxon>
        <taxon>Pentapetalae</taxon>
        <taxon>rosids</taxon>
        <taxon>malvids</taxon>
        <taxon>Brassicales</taxon>
        <taxon>Brassicaceae</taxon>
        <taxon>Brassiceae</taxon>
        <taxon>Brassica</taxon>
    </lineage>
</organism>
<feature type="compositionally biased region" description="Basic and acidic residues" evidence="1">
    <location>
        <begin position="231"/>
        <end position="275"/>
    </location>
</feature>
<gene>
    <name evidence="2" type="ORF">F2Q69_00053013</name>
</gene>
<protein>
    <submittedName>
        <fullName evidence="2">Uncharacterized protein</fullName>
    </submittedName>
</protein>
<feature type="compositionally biased region" description="Low complexity" evidence="1">
    <location>
        <begin position="170"/>
        <end position="184"/>
    </location>
</feature>
<comment type="caution">
    <text evidence="2">The sequence shown here is derived from an EMBL/GenBank/DDBJ whole genome shotgun (WGS) entry which is preliminary data.</text>
</comment>
<feature type="compositionally biased region" description="Basic and acidic residues" evidence="1">
    <location>
        <begin position="337"/>
        <end position="354"/>
    </location>
</feature>
<reference evidence="2" key="1">
    <citation type="submission" date="2019-12" db="EMBL/GenBank/DDBJ databases">
        <title>Genome sequencing and annotation of Brassica cretica.</title>
        <authorList>
            <person name="Studholme D.J."/>
            <person name="Sarris P."/>
        </authorList>
    </citation>
    <scope>NUCLEOTIDE SEQUENCE</scope>
    <source>
        <strain evidence="2">PFS-109/04</strain>
        <tissue evidence="2">Leaf</tissue>
    </source>
</reference>
<evidence type="ECO:0000256" key="1">
    <source>
        <dbReference type="SAM" id="MobiDB-lite"/>
    </source>
</evidence>
<dbReference type="Proteomes" id="UP000712600">
    <property type="component" value="Unassembled WGS sequence"/>
</dbReference>
<name>A0A8S9MVQ9_BRACR</name>
<sequence>MKHMNDKSSLLIELTSKSPKKKNVETFFDKYFFKIDSSLRKALRKKHESSDKSSKRVATQKPNTCSAWSLRSDRARVKKLGRYVATELKPMLCRYVATRLKPELGRYVATELEPKFGRYVATEWCMPSSTRSNKDKHLLFSEDPTHLERTICKDQRSISLDAAAFTSTDSRTQPSTDTRPSSSTDLHHSTLIDNTRVHRSIIIRETWSETRRSGECNPDTDATGATQPVEEDARPRALADYNRPDEIDRPHEPAIDRQRETDIDRPPSPPIDRRTPLTYRVRLPSIDSNRINALRPPPKPLANPPEPTTNPLDTTPEPMQVDEGTEGRRLRKRKEKIPKNLKREANEKEMDAFT</sequence>